<keyword evidence="3" id="KW-0539">Nucleus</keyword>
<dbReference type="Proteomes" id="UP001222027">
    <property type="component" value="Unassembled WGS sequence"/>
</dbReference>
<keyword evidence="6" id="KW-1185">Reference proteome</keyword>
<comment type="caution">
    <text evidence="5">The sequence shown here is derived from an EMBL/GenBank/DDBJ whole genome shotgun (WGS) entry which is preliminary data.</text>
</comment>
<dbReference type="PANTHER" id="PTHR35735">
    <property type="entry name" value="PROTEIN NIM1-INTERACTING 2"/>
    <property type="match status" value="1"/>
</dbReference>
<dbReference type="InterPro" id="IPR031425">
    <property type="entry name" value="NPR1/NH1-interacting"/>
</dbReference>
<feature type="compositionally biased region" description="Basic and acidic residues" evidence="4">
    <location>
        <begin position="1"/>
        <end position="10"/>
    </location>
</feature>
<feature type="region of interest" description="Disordered" evidence="4">
    <location>
        <begin position="1"/>
        <end position="36"/>
    </location>
</feature>
<gene>
    <name evidence="5" type="ORF">OPV22_012519</name>
</gene>
<feature type="region of interest" description="Disordered" evidence="4">
    <location>
        <begin position="54"/>
        <end position="80"/>
    </location>
</feature>
<evidence type="ECO:0000256" key="2">
    <source>
        <dbReference type="ARBA" id="ARBA00009937"/>
    </source>
</evidence>
<evidence type="ECO:0000256" key="4">
    <source>
        <dbReference type="SAM" id="MobiDB-lite"/>
    </source>
</evidence>
<name>A0AAV8R576_ENSVE</name>
<dbReference type="PANTHER" id="PTHR35735:SF8">
    <property type="entry name" value="PROTEIN NIM1-INTERACTING 2"/>
    <property type="match status" value="1"/>
</dbReference>
<dbReference type="EMBL" id="JAQQAF010000004">
    <property type="protein sequence ID" value="KAJ8490798.1"/>
    <property type="molecule type" value="Genomic_DNA"/>
</dbReference>
<dbReference type="GO" id="GO:0010112">
    <property type="term" value="P:regulation of systemic acquired resistance"/>
    <property type="evidence" value="ECO:0007669"/>
    <property type="project" value="InterPro"/>
</dbReference>
<dbReference type="AlphaFoldDB" id="A0AAV8R576"/>
<reference evidence="5 6" key="1">
    <citation type="submission" date="2022-12" db="EMBL/GenBank/DDBJ databases">
        <title>Chromosome-scale assembly of the Ensete ventricosum genome.</title>
        <authorList>
            <person name="Dussert Y."/>
            <person name="Stocks J."/>
            <person name="Wendawek A."/>
            <person name="Woldeyes F."/>
            <person name="Nichols R.A."/>
            <person name="Borrell J.S."/>
        </authorList>
    </citation>
    <scope>NUCLEOTIDE SEQUENCE [LARGE SCALE GENOMIC DNA]</scope>
    <source>
        <strain evidence="6">cv. Maze</strain>
        <tissue evidence="5">Seeds</tissue>
    </source>
</reference>
<organism evidence="5 6">
    <name type="scientific">Ensete ventricosum</name>
    <name type="common">Abyssinian banana</name>
    <name type="synonym">Musa ensete</name>
    <dbReference type="NCBI Taxonomy" id="4639"/>
    <lineage>
        <taxon>Eukaryota</taxon>
        <taxon>Viridiplantae</taxon>
        <taxon>Streptophyta</taxon>
        <taxon>Embryophyta</taxon>
        <taxon>Tracheophyta</taxon>
        <taxon>Spermatophyta</taxon>
        <taxon>Magnoliopsida</taxon>
        <taxon>Liliopsida</taxon>
        <taxon>Zingiberales</taxon>
        <taxon>Musaceae</taxon>
        <taxon>Ensete</taxon>
    </lineage>
</organism>
<comment type="similarity">
    <text evidence="2">Belongs to the NPR1-interactor family.</text>
</comment>
<sequence length="137" mass="15322">MEEMAKRKQPEQVGDDEDGVAGGRSGEEEHREITDEEVEEFFSFLRRLHAASKSFAGGGGRRDKRRKKKGRREEEEAKAAARWRPRFTLEDFEAIGDGGGVASDGAVTGCRSAAEDPIPRDLDLDLNAELVDEDRDW</sequence>
<dbReference type="Pfam" id="PF15699">
    <property type="entry name" value="NPR1_interact"/>
    <property type="match status" value="1"/>
</dbReference>
<dbReference type="InterPro" id="IPR034577">
    <property type="entry name" value="NIMIN-2"/>
</dbReference>
<evidence type="ECO:0000313" key="6">
    <source>
        <dbReference type="Proteomes" id="UP001222027"/>
    </source>
</evidence>
<evidence type="ECO:0000256" key="3">
    <source>
        <dbReference type="ARBA" id="ARBA00023242"/>
    </source>
</evidence>
<evidence type="ECO:0000256" key="1">
    <source>
        <dbReference type="ARBA" id="ARBA00004123"/>
    </source>
</evidence>
<evidence type="ECO:0008006" key="7">
    <source>
        <dbReference type="Google" id="ProtNLM"/>
    </source>
</evidence>
<dbReference type="GO" id="GO:0005634">
    <property type="term" value="C:nucleus"/>
    <property type="evidence" value="ECO:0007669"/>
    <property type="project" value="UniProtKB-SubCell"/>
</dbReference>
<evidence type="ECO:0000313" key="5">
    <source>
        <dbReference type="EMBL" id="KAJ8490798.1"/>
    </source>
</evidence>
<protein>
    <recommendedName>
        <fullName evidence="7">Protein NEGATIVE REGULATOR OF RESISTANCE</fullName>
    </recommendedName>
</protein>
<accession>A0AAV8R576</accession>
<comment type="subcellular location">
    <subcellularLocation>
        <location evidence="1">Nucleus</location>
    </subcellularLocation>
</comment>
<proteinExistence type="inferred from homology"/>